<dbReference type="CDD" id="cd06577">
    <property type="entry name" value="PASTA_pknB"/>
    <property type="match status" value="2"/>
</dbReference>
<accession>A0ABX0UB20</accession>
<gene>
    <name evidence="3" type="ORF">FHR24_001205</name>
</gene>
<evidence type="ECO:0000313" key="4">
    <source>
        <dbReference type="Proteomes" id="UP000745859"/>
    </source>
</evidence>
<dbReference type="Pfam" id="PF03793">
    <property type="entry name" value="PASTA"/>
    <property type="match status" value="1"/>
</dbReference>
<dbReference type="PROSITE" id="PS51178">
    <property type="entry name" value="PASTA"/>
    <property type="match status" value="1"/>
</dbReference>
<keyword evidence="1" id="KW-0812">Transmembrane</keyword>
<evidence type="ECO:0000256" key="1">
    <source>
        <dbReference type="SAM" id="Phobius"/>
    </source>
</evidence>
<protein>
    <submittedName>
        <fullName evidence="3">Beta-lactam-binding protein with PASTA domain</fullName>
    </submittedName>
</protein>
<evidence type="ECO:0000259" key="2">
    <source>
        <dbReference type="PROSITE" id="PS51178"/>
    </source>
</evidence>
<proteinExistence type="predicted"/>
<dbReference type="Gene3D" id="3.30.10.20">
    <property type="match status" value="2"/>
</dbReference>
<sequence>MKLLKFLKSKTFLINLLISLIISVLLIVGVVKSLHSITNQDQKIVVPDLTALNLDEVKIVLEDLSLDYAVLESGSYNPEIPKEAVLEQEPQVGAIVKEKRKIYVTINPDGYAQAPIPPFYGKTKKEIVQLIINSGFNVGMYEEVDDIGTVIRGLKFKGQDLEAGDMLPKMSTIDVVIGNGQLR</sequence>
<dbReference type="InterPro" id="IPR005543">
    <property type="entry name" value="PASTA_dom"/>
</dbReference>
<organism evidence="3 4">
    <name type="scientific">Wenyingzhuangia heitensis</name>
    <dbReference type="NCBI Taxonomy" id="1487859"/>
    <lineage>
        <taxon>Bacteria</taxon>
        <taxon>Pseudomonadati</taxon>
        <taxon>Bacteroidota</taxon>
        <taxon>Flavobacteriia</taxon>
        <taxon>Flavobacteriales</taxon>
        <taxon>Flavobacteriaceae</taxon>
        <taxon>Wenyingzhuangia</taxon>
    </lineage>
</organism>
<name>A0ABX0UB20_9FLAO</name>
<keyword evidence="1" id="KW-1133">Transmembrane helix</keyword>
<dbReference type="Proteomes" id="UP000745859">
    <property type="component" value="Unassembled WGS sequence"/>
</dbReference>
<dbReference type="SUPFAM" id="SSF54184">
    <property type="entry name" value="Penicillin-binding protein 2x (pbp-2x), c-terminal domain"/>
    <property type="match status" value="1"/>
</dbReference>
<comment type="caution">
    <text evidence="3">The sequence shown here is derived from an EMBL/GenBank/DDBJ whole genome shotgun (WGS) entry which is preliminary data.</text>
</comment>
<feature type="transmembrane region" description="Helical" evidence="1">
    <location>
        <begin position="12"/>
        <end position="31"/>
    </location>
</feature>
<keyword evidence="4" id="KW-1185">Reference proteome</keyword>
<evidence type="ECO:0000313" key="3">
    <source>
        <dbReference type="EMBL" id="NIJ44766.1"/>
    </source>
</evidence>
<dbReference type="SMART" id="SM00740">
    <property type="entry name" value="PASTA"/>
    <property type="match status" value="2"/>
</dbReference>
<dbReference type="RefSeq" id="WP_167185384.1">
    <property type="nucleotide sequence ID" value="NZ_JAASQL010000001.1"/>
</dbReference>
<keyword evidence="1" id="KW-0472">Membrane</keyword>
<reference evidence="3 4" key="1">
    <citation type="submission" date="2020-03" db="EMBL/GenBank/DDBJ databases">
        <title>Genomic Encyclopedia of Type Strains, Phase IV (KMG-IV): sequencing the most valuable type-strain genomes for metagenomic binning, comparative biology and taxonomic classification.</title>
        <authorList>
            <person name="Goeker M."/>
        </authorList>
    </citation>
    <scope>NUCLEOTIDE SEQUENCE [LARGE SCALE GENOMIC DNA]</scope>
    <source>
        <strain evidence="3 4">DSM 101599</strain>
    </source>
</reference>
<dbReference type="EMBL" id="JAASQL010000001">
    <property type="protein sequence ID" value="NIJ44766.1"/>
    <property type="molecule type" value="Genomic_DNA"/>
</dbReference>
<feature type="domain" description="PASTA" evidence="2">
    <location>
        <begin position="40"/>
        <end position="108"/>
    </location>
</feature>